<evidence type="ECO:0000256" key="3">
    <source>
        <dbReference type="ARBA" id="ARBA00023163"/>
    </source>
</evidence>
<dbReference type="KEGG" id="paco:AACT_2346"/>
<accession>A0A6M8EFV0</accession>
<feature type="domain" description="HTH hxlR-type" evidence="4">
    <location>
        <begin position="18"/>
        <end position="115"/>
    </location>
</feature>
<dbReference type="InterPro" id="IPR011991">
    <property type="entry name" value="ArsR-like_HTH"/>
</dbReference>
<dbReference type="PROSITE" id="PS51118">
    <property type="entry name" value="HTH_HXLR"/>
    <property type="match status" value="1"/>
</dbReference>
<dbReference type="InterPro" id="IPR002577">
    <property type="entry name" value="HTH_HxlR"/>
</dbReference>
<organism evidence="5 6">
    <name type="scientific">Arcobacter acticola</name>
    <dbReference type="NCBI Taxonomy" id="1849015"/>
    <lineage>
        <taxon>Bacteria</taxon>
        <taxon>Pseudomonadati</taxon>
        <taxon>Campylobacterota</taxon>
        <taxon>Epsilonproteobacteria</taxon>
        <taxon>Campylobacterales</taxon>
        <taxon>Arcobacteraceae</taxon>
        <taxon>Arcobacter</taxon>
    </lineage>
</organism>
<dbReference type="GO" id="GO:0006355">
    <property type="term" value="P:regulation of DNA-templated transcription"/>
    <property type="evidence" value="ECO:0007669"/>
    <property type="project" value="UniProtKB-ARBA"/>
</dbReference>
<dbReference type="CDD" id="cd00090">
    <property type="entry name" value="HTH_ARSR"/>
    <property type="match status" value="1"/>
</dbReference>
<protein>
    <submittedName>
        <fullName evidence="5">Transcriptional regulator, HxlR family</fullName>
    </submittedName>
</protein>
<evidence type="ECO:0000313" key="6">
    <source>
        <dbReference type="Proteomes" id="UP000503483"/>
    </source>
</evidence>
<evidence type="ECO:0000259" key="4">
    <source>
        <dbReference type="PROSITE" id="PS51118"/>
    </source>
</evidence>
<keyword evidence="2" id="KW-0238">DNA-binding</keyword>
<dbReference type="InterPro" id="IPR036388">
    <property type="entry name" value="WH-like_DNA-bd_sf"/>
</dbReference>
<keyword evidence="6" id="KW-1185">Reference proteome</keyword>
<dbReference type="Gene3D" id="1.10.10.10">
    <property type="entry name" value="Winged helix-like DNA-binding domain superfamily/Winged helix DNA-binding domain"/>
    <property type="match status" value="1"/>
</dbReference>
<dbReference type="AlphaFoldDB" id="A0A6M8EFV0"/>
<evidence type="ECO:0000256" key="2">
    <source>
        <dbReference type="ARBA" id="ARBA00023125"/>
    </source>
</evidence>
<reference evidence="5 6" key="1">
    <citation type="submission" date="2019-08" db="EMBL/GenBank/DDBJ databases">
        <title>Complete genome sequence of Arcobacter acticola.</title>
        <authorList>
            <person name="Miller W."/>
        </authorList>
    </citation>
    <scope>NUCLEOTIDE SEQUENCE [LARGE SCALE GENOMIC DNA]</scope>
    <source>
        <strain evidence="5 6">KCTC 52212</strain>
    </source>
</reference>
<dbReference type="SUPFAM" id="SSF46785">
    <property type="entry name" value="Winged helix' DNA-binding domain"/>
    <property type="match status" value="1"/>
</dbReference>
<dbReference type="EMBL" id="CP042652">
    <property type="protein sequence ID" value="QKE29460.1"/>
    <property type="molecule type" value="Genomic_DNA"/>
</dbReference>
<sequence length="115" mass="13748">MTRGNEKIYKYNEKEYKCPLEASMDLLAGKWRALIIWHLIKEDLRFSQIQKIVPGISKKVLSEHLRIMEQNELIERTVFPEVPPRVEYNITAKGKTLFEPLNYLENWARKNMKKK</sequence>
<gene>
    <name evidence="5" type="ORF">AACT_2346</name>
</gene>
<keyword evidence="3" id="KW-0804">Transcription</keyword>
<dbReference type="Pfam" id="PF01638">
    <property type="entry name" value="HxlR"/>
    <property type="match status" value="1"/>
</dbReference>
<dbReference type="Proteomes" id="UP000503483">
    <property type="component" value="Chromosome"/>
</dbReference>
<dbReference type="GO" id="GO:0003677">
    <property type="term" value="F:DNA binding"/>
    <property type="evidence" value="ECO:0007669"/>
    <property type="project" value="UniProtKB-KW"/>
</dbReference>
<dbReference type="PANTHER" id="PTHR33204:SF29">
    <property type="entry name" value="TRANSCRIPTIONAL REGULATOR"/>
    <property type="match status" value="1"/>
</dbReference>
<dbReference type="PANTHER" id="PTHR33204">
    <property type="entry name" value="TRANSCRIPTIONAL REGULATOR, MARR FAMILY"/>
    <property type="match status" value="1"/>
</dbReference>
<name>A0A6M8EFV0_9BACT</name>
<evidence type="ECO:0000256" key="1">
    <source>
        <dbReference type="ARBA" id="ARBA00023015"/>
    </source>
</evidence>
<dbReference type="InterPro" id="IPR036390">
    <property type="entry name" value="WH_DNA-bd_sf"/>
</dbReference>
<keyword evidence="1" id="KW-0805">Transcription regulation</keyword>
<proteinExistence type="predicted"/>
<evidence type="ECO:0000313" key="5">
    <source>
        <dbReference type="EMBL" id="QKE29460.1"/>
    </source>
</evidence>
<dbReference type="RefSeq" id="WP_228720485.1">
    <property type="nucleotide sequence ID" value="NZ_CP042652.1"/>
</dbReference>